<keyword evidence="5 6" id="KW-0472">Membrane</keyword>
<sequence>MGITYLAYLIGTWSWHVCLGSDRDKISVFRLFSLRQVGETVGQYNPTSIVGGDMLKVELLKPYGIGTSNAANSVVTSRITAVLSQILLFLIACIWLLSSPSGQFIIDKFGTLFYGLVAVLALAKSTLFFWLGRKTKQAKPAKPTEGQSFWRRLSLRIQDLLWDIRTFYQNHPRMFWYSYLLAALHWVVGSLEFYLILRFLGYDVRPMHGLLLDMSVIVFKSLGAFIPGQLGVEELGNKMMLAAIGISTASLWITVSILRRARQLCWIAIGFILYLFIKKSDYVSSHEMGSLIRKS</sequence>
<dbReference type="Pfam" id="PF03706">
    <property type="entry name" value="LPG_synthase_TM"/>
    <property type="match status" value="1"/>
</dbReference>
<keyword evidence="3 6" id="KW-0812">Transmembrane</keyword>
<dbReference type="EMBL" id="BAAAZI010000015">
    <property type="protein sequence ID" value="GAA4148243.1"/>
    <property type="molecule type" value="Genomic_DNA"/>
</dbReference>
<comment type="caution">
    <text evidence="7">The sequence shown here is derived from an EMBL/GenBank/DDBJ whole genome shotgun (WGS) entry which is preliminary data.</text>
</comment>
<keyword evidence="8" id="KW-1185">Reference proteome</keyword>
<evidence type="ECO:0000256" key="5">
    <source>
        <dbReference type="ARBA" id="ARBA00023136"/>
    </source>
</evidence>
<dbReference type="PANTHER" id="PTHR39087:SF2">
    <property type="entry name" value="UPF0104 MEMBRANE PROTEIN MJ1595"/>
    <property type="match status" value="1"/>
</dbReference>
<evidence type="ECO:0008006" key="9">
    <source>
        <dbReference type="Google" id="ProtNLM"/>
    </source>
</evidence>
<protein>
    <recommendedName>
        <fullName evidence="9">Lysylphosphatidylglycerol synthase-like protein</fullName>
    </recommendedName>
</protein>
<evidence type="ECO:0000313" key="8">
    <source>
        <dbReference type="Proteomes" id="UP001500101"/>
    </source>
</evidence>
<evidence type="ECO:0000313" key="7">
    <source>
        <dbReference type="EMBL" id="GAA4148243.1"/>
    </source>
</evidence>
<keyword evidence="4 6" id="KW-1133">Transmembrane helix</keyword>
<feature type="transmembrane region" description="Helical" evidence="6">
    <location>
        <begin position="112"/>
        <end position="132"/>
    </location>
</feature>
<feature type="transmembrane region" description="Helical" evidence="6">
    <location>
        <begin position="86"/>
        <end position="106"/>
    </location>
</feature>
<evidence type="ECO:0000256" key="3">
    <source>
        <dbReference type="ARBA" id="ARBA00022692"/>
    </source>
</evidence>
<organism evidence="7 8">
    <name type="scientific">Sphingobacterium kyonggiense</name>
    <dbReference type="NCBI Taxonomy" id="714075"/>
    <lineage>
        <taxon>Bacteria</taxon>
        <taxon>Pseudomonadati</taxon>
        <taxon>Bacteroidota</taxon>
        <taxon>Sphingobacteriia</taxon>
        <taxon>Sphingobacteriales</taxon>
        <taxon>Sphingobacteriaceae</taxon>
        <taxon>Sphingobacterium</taxon>
    </lineage>
</organism>
<dbReference type="InterPro" id="IPR022791">
    <property type="entry name" value="L-PG_synthase/AglD"/>
</dbReference>
<proteinExistence type="predicted"/>
<dbReference type="NCBIfam" id="TIGR00374">
    <property type="entry name" value="flippase-like domain"/>
    <property type="match status" value="1"/>
</dbReference>
<accession>A0ABP7Z6M3</accession>
<dbReference type="Proteomes" id="UP001500101">
    <property type="component" value="Unassembled WGS sequence"/>
</dbReference>
<name>A0ABP7Z6M3_9SPHI</name>
<keyword evidence="2" id="KW-1003">Cell membrane</keyword>
<reference evidence="8" key="1">
    <citation type="journal article" date="2019" name="Int. J. Syst. Evol. Microbiol.">
        <title>The Global Catalogue of Microorganisms (GCM) 10K type strain sequencing project: providing services to taxonomists for standard genome sequencing and annotation.</title>
        <authorList>
            <consortium name="The Broad Institute Genomics Platform"/>
            <consortium name="The Broad Institute Genome Sequencing Center for Infectious Disease"/>
            <person name="Wu L."/>
            <person name="Ma J."/>
        </authorList>
    </citation>
    <scope>NUCLEOTIDE SEQUENCE [LARGE SCALE GENOMIC DNA]</scope>
    <source>
        <strain evidence="8">JCM 16704</strain>
    </source>
</reference>
<gene>
    <name evidence="7" type="ORF">GCM10022216_34930</name>
</gene>
<evidence type="ECO:0000256" key="4">
    <source>
        <dbReference type="ARBA" id="ARBA00022989"/>
    </source>
</evidence>
<feature type="transmembrane region" description="Helical" evidence="6">
    <location>
        <begin position="239"/>
        <end position="255"/>
    </location>
</feature>
<evidence type="ECO:0000256" key="2">
    <source>
        <dbReference type="ARBA" id="ARBA00022475"/>
    </source>
</evidence>
<comment type="subcellular location">
    <subcellularLocation>
        <location evidence="1">Cell membrane</location>
        <topology evidence="1">Multi-pass membrane protein</topology>
    </subcellularLocation>
</comment>
<dbReference type="PANTHER" id="PTHR39087">
    <property type="entry name" value="UPF0104 MEMBRANE PROTEIN MJ1595"/>
    <property type="match status" value="1"/>
</dbReference>
<evidence type="ECO:0000256" key="1">
    <source>
        <dbReference type="ARBA" id="ARBA00004651"/>
    </source>
</evidence>
<feature type="transmembrane region" description="Helical" evidence="6">
    <location>
        <begin position="175"/>
        <end position="197"/>
    </location>
</feature>
<evidence type="ECO:0000256" key="6">
    <source>
        <dbReference type="SAM" id="Phobius"/>
    </source>
</evidence>